<comment type="caution">
    <text evidence="1">The sequence shown here is derived from an EMBL/GenBank/DDBJ whole genome shotgun (WGS) entry which is preliminary data.</text>
</comment>
<proteinExistence type="predicted"/>
<name>A0A2M8FAW8_9BACT</name>
<gene>
    <name evidence="1" type="ORF">CO030_00685</name>
</gene>
<dbReference type="AlphaFoldDB" id="A0A2M8FAW8"/>
<accession>A0A2M8FAW8</accession>
<organism evidence="1 2">
    <name type="scientific">Candidatus Magasanikbacteria bacterium CG_4_9_14_0_2_um_filter_42_11</name>
    <dbReference type="NCBI Taxonomy" id="1974643"/>
    <lineage>
        <taxon>Bacteria</taxon>
        <taxon>Candidatus Magasanikiibacteriota</taxon>
    </lineage>
</organism>
<evidence type="ECO:0000313" key="1">
    <source>
        <dbReference type="EMBL" id="PJC52867.1"/>
    </source>
</evidence>
<dbReference type="Proteomes" id="UP000231456">
    <property type="component" value="Unassembled WGS sequence"/>
</dbReference>
<protein>
    <submittedName>
        <fullName evidence="1">Uncharacterized protein</fullName>
    </submittedName>
</protein>
<reference evidence="2" key="1">
    <citation type="submission" date="2017-09" db="EMBL/GenBank/DDBJ databases">
        <title>Depth-based differentiation of microbial function through sediment-hosted aquifers and enrichment of novel symbionts in the deep terrestrial subsurface.</title>
        <authorList>
            <person name="Probst A.J."/>
            <person name="Ladd B."/>
            <person name="Jarett J.K."/>
            <person name="Geller-Mcgrath D.E."/>
            <person name="Sieber C.M.K."/>
            <person name="Emerson J.B."/>
            <person name="Anantharaman K."/>
            <person name="Thomas B.C."/>
            <person name="Malmstrom R."/>
            <person name="Stieglmeier M."/>
            <person name="Klingl A."/>
            <person name="Woyke T."/>
            <person name="Ryan C.M."/>
            <person name="Banfield J.F."/>
        </authorList>
    </citation>
    <scope>NUCLEOTIDE SEQUENCE [LARGE SCALE GENOMIC DNA]</scope>
</reference>
<evidence type="ECO:0000313" key="2">
    <source>
        <dbReference type="Proteomes" id="UP000231456"/>
    </source>
</evidence>
<feature type="non-terminal residue" evidence="1">
    <location>
        <position position="1"/>
    </location>
</feature>
<dbReference type="EMBL" id="PFRH01000022">
    <property type="protein sequence ID" value="PJC52867.1"/>
    <property type="molecule type" value="Genomic_DNA"/>
</dbReference>
<sequence>VNISDFAKKYGVAADSIDFLSTQYDGFSDVVKQTISNAFGELEKIGEEMISQIELIAAFLKVSKVDAYTKKEFADVLSGDISTYDGPRLASTVRYLLDNGEGFALSTIAYEHLHVVDIYKKSIYSWDEAFYLTILLHVPFIYFRQLDWEFQEFWLSFYFVKAQIAGVPLTHVLQDYLYQETSTLVDYVNENIFLLKSLDKNKETLPLGLDGESIALGSLFKDYMLRLGDKFNDGYKREEYIDEHVAHVENKGLWKHVLRKVLYIYGHIKSVDLIEKNRGSEPNEKEIFDTQMEHLLTWWIDEDFWSLIADYFTKEFKPKENEYPSVVPLEPFLLQIQANESLEDQKTQEKVIRFNEFLREQGVLKEDQDIVVYNQQTSAFEWNTSL</sequence>